<keyword evidence="8" id="KW-0547">Nucleotide-binding</keyword>
<dbReference type="InterPro" id="IPR000719">
    <property type="entry name" value="Prot_kinase_dom"/>
</dbReference>
<evidence type="ECO:0000256" key="12">
    <source>
        <dbReference type="ARBA" id="ARBA00033194"/>
    </source>
</evidence>
<keyword evidence="9 17" id="KW-0418">Kinase</keyword>
<evidence type="ECO:0000256" key="2">
    <source>
        <dbReference type="ARBA" id="ARBA00011534"/>
    </source>
</evidence>
<keyword evidence="15" id="KW-0472">Membrane</keyword>
<dbReference type="InterPro" id="IPR011009">
    <property type="entry name" value="Kinase-like_dom_sf"/>
</dbReference>
<dbReference type="InterPro" id="IPR053235">
    <property type="entry name" value="Ser_Thr_kinase"/>
</dbReference>
<keyword evidence="6" id="KW-0723">Serine/threonine-protein kinase</keyword>
<dbReference type="Pfam" id="PF07714">
    <property type="entry name" value="PK_Tyr_Ser-Thr"/>
    <property type="match status" value="1"/>
</dbReference>
<feature type="transmembrane region" description="Helical" evidence="15">
    <location>
        <begin position="255"/>
        <end position="277"/>
    </location>
</feature>
<comment type="catalytic activity">
    <reaction evidence="14">
        <text>L-seryl-[protein] + ATP = O-phospho-L-seryl-[protein] + ADP + H(+)</text>
        <dbReference type="Rhea" id="RHEA:17989"/>
        <dbReference type="Rhea" id="RHEA-COMP:9863"/>
        <dbReference type="Rhea" id="RHEA-COMP:11604"/>
        <dbReference type="ChEBI" id="CHEBI:15378"/>
        <dbReference type="ChEBI" id="CHEBI:29999"/>
        <dbReference type="ChEBI" id="CHEBI:30616"/>
        <dbReference type="ChEBI" id="CHEBI:83421"/>
        <dbReference type="ChEBI" id="CHEBI:456216"/>
        <dbReference type="EC" id="2.7.11.1"/>
    </reaction>
</comment>
<evidence type="ECO:0000259" key="16">
    <source>
        <dbReference type="PROSITE" id="PS50011"/>
    </source>
</evidence>
<keyword evidence="10" id="KW-0067">ATP-binding</keyword>
<dbReference type="EC" id="2.7.11.1" evidence="3"/>
<dbReference type="InterPro" id="IPR008266">
    <property type="entry name" value="Tyr_kinase_AS"/>
</dbReference>
<dbReference type="PROSITE" id="PS50011">
    <property type="entry name" value="PROTEIN_KINASE_DOM"/>
    <property type="match status" value="1"/>
</dbReference>
<dbReference type="PROSITE" id="PS00109">
    <property type="entry name" value="PROTEIN_KINASE_TYR"/>
    <property type="match status" value="1"/>
</dbReference>
<gene>
    <name evidence="17" type="ORF">CC80DRAFT_522237</name>
</gene>
<evidence type="ECO:0000256" key="6">
    <source>
        <dbReference type="ARBA" id="ARBA00022527"/>
    </source>
</evidence>
<feature type="domain" description="Protein kinase" evidence="16">
    <location>
        <begin position="14"/>
        <end position="259"/>
    </location>
</feature>
<protein>
    <recommendedName>
        <fullName evidence="5">EKC/KEOPS complex subunit BUD32</fullName>
        <ecNumber evidence="3">2.7.11.1</ecNumber>
    </recommendedName>
    <alternativeName>
        <fullName evidence="11 12">Atypical Serine/threonine protein kinase BUD32</fullName>
    </alternativeName>
    <alternativeName>
        <fullName evidence="4">EKC/KEOPS complex subunit bud32</fullName>
    </alternativeName>
</protein>
<evidence type="ECO:0000256" key="9">
    <source>
        <dbReference type="ARBA" id="ARBA00022777"/>
    </source>
</evidence>
<sequence length="282" mass="31754">MSHSDRLMWYPCRLSIKDLLGAGTSGFAGRLDAAVKWTLPNKAHFIERERKVYERLGSYHGILRYYGPVENGILLEFAHHGSIRQYRMNHTEPVSPTTKLRWIQQVTSTICFLHSKGVLHGDISCNNIFLDQNLNAKVADFAGSSIDGEPYLTCYESSHSHPDIQGVCVQSEIFALGSTFYEIVTGSKPYSSLSVNEVEDAYSLDEFPQLDGLDICHSIIAKCWGRRYTEMESVLRDIKAEVEAAKTKNQSAVAVFPYATLSKAVVVFCLVPAVIWLRVRRR</sequence>
<evidence type="ECO:0000256" key="10">
    <source>
        <dbReference type="ARBA" id="ARBA00022840"/>
    </source>
</evidence>
<accession>A0A6A5UBY8</accession>
<keyword evidence="7" id="KW-0808">Transferase</keyword>
<comment type="subunit">
    <text evidence="2">Component of the EKC/KEOPS complex composed of at least BUD32, CGI121, GON7, KAE1 and PCC1; the whole complex dimerizes.</text>
</comment>
<dbReference type="AlphaFoldDB" id="A0A6A5UBY8"/>
<evidence type="ECO:0000256" key="11">
    <source>
        <dbReference type="ARBA" id="ARBA00030980"/>
    </source>
</evidence>
<dbReference type="PANTHER" id="PTHR24361:SF433">
    <property type="entry name" value="PROTEIN KINASE DOMAIN-CONTAINING PROTEIN"/>
    <property type="match status" value="1"/>
</dbReference>
<keyword evidence="15" id="KW-0812">Transmembrane</keyword>
<name>A0A6A5UBY8_9PLEO</name>
<evidence type="ECO:0000256" key="8">
    <source>
        <dbReference type="ARBA" id="ARBA00022741"/>
    </source>
</evidence>
<evidence type="ECO:0000256" key="5">
    <source>
        <dbReference type="ARBA" id="ARBA00019973"/>
    </source>
</evidence>
<comment type="function">
    <text evidence="1">Component of the EKC/KEOPS complex that is required for the formation of a threonylcarbamoyl group on adenosine at position 37 (t(6)A37) in tRNAs that read codons beginning with adenine. The complex is probably involved in the transfer of the threonylcarbamoyl moiety of threonylcarbamoyl-AMP (TC-AMP) to the N6 group of A37. BUD32 has ATPase activity in the context of the EKC/KEOPS complex and likely plays a supporting role to the catalytic subunit KAE1. The EKC/KEOPS complex also promotes both telomere uncapping and telomere elongation. The complex is required for efficient recruitment of transcriptional coactivators.</text>
</comment>
<keyword evidence="18" id="KW-1185">Reference proteome</keyword>
<evidence type="ECO:0000256" key="14">
    <source>
        <dbReference type="ARBA" id="ARBA00048679"/>
    </source>
</evidence>
<evidence type="ECO:0000256" key="15">
    <source>
        <dbReference type="SAM" id="Phobius"/>
    </source>
</evidence>
<dbReference type="CDD" id="cd00180">
    <property type="entry name" value="PKc"/>
    <property type="match status" value="1"/>
</dbReference>
<evidence type="ECO:0000313" key="18">
    <source>
        <dbReference type="Proteomes" id="UP000800035"/>
    </source>
</evidence>
<dbReference type="GO" id="GO:0005737">
    <property type="term" value="C:cytoplasm"/>
    <property type="evidence" value="ECO:0007669"/>
    <property type="project" value="TreeGrafter"/>
</dbReference>
<evidence type="ECO:0000256" key="3">
    <source>
        <dbReference type="ARBA" id="ARBA00012513"/>
    </source>
</evidence>
<proteinExistence type="predicted"/>
<organism evidence="17 18">
    <name type="scientific">Byssothecium circinans</name>
    <dbReference type="NCBI Taxonomy" id="147558"/>
    <lineage>
        <taxon>Eukaryota</taxon>
        <taxon>Fungi</taxon>
        <taxon>Dikarya</taxon>
        <taxon>Ascomycota</taxon>
        <taxon>Pezizomycotina</taxon>
        <taxon>Dothideomycetes</taxon>
        <taxon>Pleosporomycetidae</taxon>
        <taxon>Pleosporales</taxon>
        <taxon>Massarineae</taxon>
        <taxon>Massarinaceae</taxon>
        <taxon>Byssothecium</taxon>
    </lineage>
</organism>
<keyword evidence="15" id="KW-1133">Transmembrane helix</keyword>
<evidence type="ECO:0000256" key="13">
    <source>
        <dbReference type="ARBA" id="ARBA00047899"/>
    </source>
</evidence>
<dbReference type="InterPro" id="IPR001245">
    <property type="entry name" value="Ser-Thr/Tyr_kinase_cat_dom"/>
</dbReference>
<dbReference type="GO" id="GO:0004674">
    <property type="term" value="F:protein serine/threonine kinase activity"/>
    <property type="evidence" value="ECO:0007669"/>
    <property type="project" value="UniProtKB-KW"/>
</dbReference>
<comment type="catalytic activity">
    <reaction evidence="13">
        <text>L-threonyl-[protein] + ATP = O-phospho-L-threonyl-[protein] + ADP + H(+)</text>
        <dbReference type="Rhea" id="RHEA:46608"/>
        <dbReference type="Rhea" id="RHEA-COMP:11060"/>
        <dbReference type="Rhea" id="RHEA-COMP:11605"/>
        <dbReference type="ChEBI" id="CHEBI:15378"/>
        <dbReference type="ChEBI" id="CHEBI:30013"/>
        <dbReference type="ChEBI" id="CHEBI:30616"/>
        <dbReference type="ChEBI" id="CHEBI:61977"/>
        <dbReference type="ChEBI" id="CHEBI:456216"/>
        <dbReference type="EC" id="2.7.11.1"/>
    </reaction>
</comment>
<dbReference type="GO" id="GO:0005524">
    <property type="term" value="F:ATP binding"/>
    <property type="evidence" value="ECO:0007669"/>
    <property type="project" value="UniProtKB-KW"/>
</dbReference>
<dbReference type="Proteomes" id="UP000800035">
    <property type="component" value="Unassembled WGS sequence"/>
</dbReference>
<dbReference type="OrthoDB" id="1668230at2759"/>
<evidence type="ECO:0000256" key="1">
    <source>
        <dbReference type="ARBA" id="ARBA00003747"/>
    </source>
</evidence>
<dbReference type="EMBL" id="ML976979">
    <property type="protein sequence ID" value="KAF1962411.1"/>
    <property type="molecule type" value="Genomic_DNA"/>
</dbReference>
<dbReference type="Gene3D" id="1.10.510.10">
    <property type="entry name" value="Transferase(Phosphotransferase) domain 1"/>
    <property type="match status" value="1"/>
</dbReference>
<evidence type="ECO:0000313" key="17">
    <source>
        <dbReference type="EMBL" id="KAF1962411.1"/>
    </source>
</evidence>
<evidence type="ECO:0000256" key="7">
    <source>
        <dbReference type="ARBA" id="ARBA00022679"/>
    </source>
</evidence>
<reference evidence="17" key="1">
    <citation type="journal article" date="2020" name="Stud. Mycol.">
        <title>101 Dothideomycetes genomes: a test case for predicting lifestyles and emergence of pathogens.</title>
        <authorList>
            <person name="Haridas S."/>
            <person name="Albert R."/>
            <person name="Binder M."/>
            <person name="Bloem J."/>
            <person name="Labutti K."/>
            <person name="Salamov A."/>
            <person name="Andreopoulos B."/>
            <person name="Baker S."/>
            <person name="Barry K."/>
            <person name="Bills G."/>
            <person name="Bluhm B."/>
            <person name="Cannon C."/>
            <person name="Castanera R."/>
            <person name="Culley D."/>
            <person name="Daum C."/>
            <person name="Ezra D."/>
            <person name="Gonzalez J."/>
            <person name="Henrissat B."/>
            <person name="Kuo A."/>
            <person name="Liang C."/>
            <person name="Lipzen A."/>
            <person name="Lutzoni F."/>
            <person name="Magnuson J."/>
            <person name="Mondo S."/>
            <person name="Nolan M."/>
            <person name="Ohm R."/>
            <person name="Pangilinan J."/>
            <person name="Park H.-J."/>
            <person name="Ramirez L."/>
            <person name="Alfaro M."/>
            <person name="Sun H."/>
            <person name="Tritt A."/>
            <person name="Yoshinaga Y."/>
            <person name="Zwiers L.-H."/>
            <person name="Turgeon B."/>
            <person name="Goodwin S."/>
            <person name="Spatafora J."/>
            <person name="Crous P."/>
            <person name="Grigoriev I."/>
        </authorList>
    </citation>
    <scope>NUCLEOTIDE SEQUENCE</scope>
    <source>
        <strain evidence="17">CBS 675.92</strain>
    </source>
</reference>
<dbReference type="SUPFAM" id="SSF56112">
    <property type="entry name" value="Protein kinase-like (PK-like)"/>
    <property type="match status" value="1"/>
</dbReference>
<dbReference type="PANTHER" id="PTHR24361">
    <property type="entry name" value="MITOGEN-ACTIVATED KINASE KINASE KINASE"/>
    <property type="match status" value="1"/>
</dbReference>
<evidence type="ECO:0000256" key="4">
    <source>
        <dbReference type="ARBA" id="ARBA00013948"/>
    </source>
</evidence>